<dbReference type="Pfam" id="PF25967">
    <property type="entry name" value="RND-MFP_C"/>
    <property type="match status" value="1"/>
</dbReference>
<feature type="domain" description="Multidrug resistance protein MdtA-like barrel-sandwich hybrid" evidence="5">
    <location>
        <begin position="83"/>
        <end position="221"/>
    </location>
</feature>
<evidence type="ECO:0000256" key="4">
    <source>
        <dbReference type="SAM" id="Coils"/>
    </source>
</evidence>
<evidence type="ECO:0000313" key="9">
    <source>
        <dbReference type="Proteomes" id="UP000246058"/>
    </source>
</evidence>
<feature type="domain" description="Multidrug resistance protein MdtA-like C-terminal permuted SH3" evidence="7">
    <location>
        <begin position="311"/>
        <end position="370"/>
    </location>
</feature>
<dbReference type="Gene3D" id="1.10.287.470">
    <property type="entry name" value="Helix hairpin bin"/>
    <property type="match status" value="1"/>
</dbReference>
<dbReference type="Pfam" id="PF25917">
    <property type="entry name" value="BSH_RND"/>
    <property type="match status" value="1"/>
</dbReference>
<dbReference type="PANTHER" id="PTHR30469:SF36">
    <property type="entry name" value="BLL3903 PROTEIN"/>
    <property type="match status" value="1"/>
</dbReference>
<reference evidence="8 9" key="1">
    <citation type="submission" date="2018-05" db="EMBL/GenBank/DDBJ databases">
        <title>Complete Genome Sequence of Methylobacterium sp. 17Sr1-43.</title>
        <authorList>
            <person name="Srinivasan S."/>
        </authorList>
    </citation>
    <scope>NUCLEOTIDE SEQUENCE [LARGE SCALE GENOMIC DNA]</scope>
    <source>
        <strain evidence="8 9">17Sr1-43</strain>
    </source>
</reference>
<dbReference type="EMBL" id="CP029551">
    <property type="protein sequence ID" value="AWN38571.1"/>
    <property type="molecule type" value="Genomic_DNA"/>
</dbReference>
<keyword evidence="9" id="KW-1185">Reference proteome</keyword>
<evidence type="ECO:0000256" key="2">
    <source>
        <dbReference type="ARBA" id="ARBA00009477"/>
    </source>
</evidence>
<dbReference type="InterPro" id="IPR058625">
    <property type="entry name" value="MdtA-like_BSH"/>
</dbReference>
<dbReference type="Proteomes" id="UP000246058">
    <property type="component" value="Chromosome"/>
</dbReference>
<dbReference type="OrthoDB" id="9816569at2"/>
<dbReference type="RefSeq" id="WP_109953728.1">
    <property type="nucleotide sequence ID" value="NZ_CP029551.1"/>
</dbReference>
<dbReference type="InterPro" id="IPR058627">
    <property type="entry name" value="MdtA-like_C"/>
</dbReference>
<evidence type="ECO:0000259" key="6">
    <source>
        <dbReference type="Pfam" id="PF25944"/>
    </source>
</evidence>
<dbReference type="GO" id="GO:1990281">
    <property type="term" value="C:efflux pump complex"/>
    <property type="evidence" value="ECO:0007669"/>
    <property type="project" value="TreeGrafter"/>
</dbReference>
<dbReference type="InterPro" id="IPR058626">
    <property type="entry name" value="MdtA-like_b-barrel"/>
</dbReference>
<comment type="subcellular location">
    <subcellularLocation>
        <location evidence="1">Cell membrane</location>
    </subcellularLocation>
</comment>
<sequence>MRRSVRNLLIGLAVLAAAGGGWYAAGRPVPAPVAGLLGTGDRPAAERKDDKPLGVSMAEAVSDSVPIAFTYTGTFVSPKDALLQARVTGVVTERPFEPGSHVKKGDVLFRIDKRPFEVALQTAKAQQEQAKAQLEFAQAEVARTNELASKGYASEQRAQQQQSQLETAAAGLQQAEAAIARQELNIAYAVVEAPFEGRASLSNVNVGDLVNENQTELVSVVQLDPIDLQMALSSEDVEAVRQGLKEGTVTVGVLDGRGTKVADARIYQLDNRFDPRTARRLVRASVANADERFVPGQFMRGRIQVGTQSRILVPTVALSAKLAQRIVYVVGKNGRVEQRPVETGQAYGERTEILKGLEAGERVVTDHIQRMRDGLRVEERRAVAGNEASTGIKGRPVQ</sequence>
<dbReference type="Pfam" id="PF25944">
    <property type="entry name" value="Beta-barrel_RND"/>
    <property type="match status" value="1"/>
</dbReference>
<dbReference type="PANTHER" id="PTHR30469">
    <property type="entry name" value="MULTIDRUG RESISTANCE PROTEIN MDTA"/>
    <property type="match status" value="1"/>
</dbReference>
<comment type="similarity">
    <text evidence="2">Belongs to the membrane fusion protein (MFP) (TC 8.A.1) family.</text>
</comment>
<organism evidence="8 9">
    <name type="scientific">Methylobacterium radiodurans</name>
    <dbReference type="NCBI Taxonomy" id="2202828"/>
    <lineage>
        <taxon>Bacteria</taxon>
        <taxon>Pseudomonadati</taxon>
        <taxon>Pseudomonadota</taxon>
        <taxon>Alphaproteobacteria</taxon>
        <taxon>Hyphomicrobiales</taxon>
        <taxon>Methylobacteriaceae</taxon>
        <taxon>Methylobacterium</taxon>
    </lineage>
</organism>
<keyword evidence="3" id="KW-0813">Transport</keyword>
<evidence type="ECO:0000256" key="3">
    <source>
        <dbReference type="ARBA" id="ARBA00022448"/>
    </source>
</evidence>
<protein>
    <submittedName>
        <fullName evidence="8">Efflux RND transporter periplasmic adaptor subunit</fullName>
    </submittedName>
</protein>
<name>A0A2U8VYY0_9HYPH</name>
<dbReference type="NCBIfam" id="TIGR01730">
    <property type="entry name" value="RND_mfp"/>
    <property type="match status" value="1"/>
</dbReference>
<dbReference type="Gene3D" id="2.40.50.100">
    <property type="match status" value="1"/>
</dbReference>
<dbReference type="InterPro" id="IPR006143">
    <property type="entry name" value="RND_pump_MFP"/>
</dbReference>
<evidence type="ECO:0000259" key="7">
    <source>
        <dbReference type="Pfam" id="PF25967"/>
    </source>
</evidence>
<dbReference type="Gene3D" id="2.40.30.170">
    <property type="match status" value="1"/>
</dbReference>
<keyword evidence="4" id="KW-0175">Coiled coil</keyword>
<accession>A0A2U8VYY0</accession>
<dbReference type="AlphaFoldDB" id="A0A2U8VYY0"/>
<gene>
    <name evidence="8" type="ORF">DK427_24930</name>
</gene>
<evidence type="ECO:0000256" key="1">
    <source>
        <dbReference type="ARBA" id="ARBA00004236"/>
    </source>
</evidence>
<feature type="coiled-coil region" evidence="4">
    <location>
        <begin position="120"/>
        <end position="185"/>
    </location>
</feature>
<dbReference type="KEGG" id="meti:DK427_24930"/>
<evidence type="ECO:0000313" key="8">
    <source>
        <dbReference type="EMBL" id="AWN38571.1"/>
    </source>
</evidence>
<evidence type="ECO:0000259" key="5">
    <source>
        <dbReference type="Pfam" id="PF25917"/>
    </source>
</evidence>
<proteinExistence type="inferred from homology"/>
<dbReference type="Gene3D" id="2.40.420.20">
    <property type="match status" value="1"/>
</dbReference>
<feature type="domain" description="Multidrug resistance protein MdtA-like beta-barrel" evidence="6">
    <location>
        <begin position="225"/>
        <end position="307"/>
    </location>
</feature>
<dbReference type="GO" id="GO:0015562">
    <property type="term" value="F:efflux transmembrane transporter activity"/>
    <property type="evidence" value="ECO:0007669"/>
    <property type="project" value="TreeGrafter"/>
</dbReference>
<dbReference type="SUPFAM" id="SSF111369">
    <property type="entry name" value="HlyD-like secretion proteins"/>
    <property type="match status" value="1"/>
</dbReference>